<evidence type="ECO:0000313" key="1">
    <source>
        <dbReference type="EMBL" id="KRZ06421.1"/>
    </source>
</evidence>
<sequence length="68" mass="7954">MLHTFETCSIPIFNFQLRNVKNEGKKKRKQRIQSRIRATPSRATQYNSFMLTFDKDTLPGKAYITLSS</sequence>
<dbReference type="EMBL" id="JYDP01000119">
    <property type="protein sequence ID" value="KRZ06421.1"/>
    <property type="molecule type" value="Genomic_DNA"/>
</dbReference>
<dbReference type="AlphaFoldDB" id="A0A0V1H8G5"/>
<proteinExistence type="predicted"/>
<name>A0A0V1H8G5_9BILA</name>
<protein>
    <submittedName>
        <fullName evidence="1">Uncharacterized protein</fullName>
    </submittedName>
</protein>
<gene>
    <name evidence="1" type="ORF">T11_12015</name>
</gene>
<comment type="caution">
    <text evidence="1">The sequence shown here is derived from an EMBL/GenBank/DDBJ whole genome shotgun (WGS) entry which is preliminary data.</text>
</comment>
<organism evidence="1 2">
    <name type="scientific">Trichinella zimbabwensis</name>
    <dbReference type="NCBI Taxonomy" id="268475"/>
    <lineage>
        <taxon>Eukaryota</taxon>
        <taxon>Metazoa</taxon>
        <taxon>Ecdysozoa</taxon>
        <taxon>Nematoda</taxon>
        <taxon>Enoplea</taxon>
        <taxon>Dorylaimia</taxon>
        <taxon>Trichinellida</taxon>
        <taxon>Trichinellidae</taxon>
        <taxon>Trichinella</taxon>
    </lineage>
</organism>
<accession>A0A0V1H8G5</accession>
<reference evidence="1 2" key="1">
    <citation type="submission" date="2015-01" db="EMBL/GenBank/DDBJ databases">
        <title>Evolution of Trichinella species and genotypes.</title>
        <authorList>
            <person name="Korhonen P.K."/>
            <person name="Edoardo P."/>
            <person name="Giuseppe L.R."/>
            <person name="Gasser R.B."/>
        </authorList>
    </citation>
    <scope>NUCLEOTIDE SEQUENCE [LARGE SCALE GENOMIC DNA]</scope>
    <source>
        <strain evidence="1">ISS1029</strain>
    </source>
</reference>
<evidence type="ECO:0000313" key="2">
    <source>
        <dbReference type="Proteomes" id="UP000055024"/>
    </source>
</evidence>
<keyword evidence="2" id="KW-1185">Reference proteome</keyword>
<dbReference type="Proteomes" id="UP000055024">
    <property type="component" value="Unassembled WGS sequence"/>
</dbReference>